<evidence type="ECO:0000256" key="1">
    <source>
        <dbReference type="SAM" id="MobiDB-lite"/>
    </source>
</evidence>
<organism evidence="2 3">
    <name type="scientific">Dysgonomonas termitidis</name>
    <dbReference type="NCBI Taxonomy" id="1516126"/>
    <lineage>
        <taxon>Bacteria</taxon>
        <taxon>Pseudomonadati</taxon>
        <taxon>Bacteroidota</taxon>
        <taxon>Bacteroidia</taxon>
        <taxon>Bacteroidales</taxon>
        <taxon>Dysgonomonadaceae</taxon>
        <taxon>Dysgonomonas</taxon>
    </lineage>
</organism>
<evidence type="ECO:0000313" key="2">
    <source>
        <dbReference type="EMBL" id="MFC4675477.1"/>
    </source>
</evidence>
<dbReference type="RefSeq" id="WP_379998748.1">
    <property type="nucleotide sequence ID" value="NZ_JBHSGN010000103.1"/>
</dbReference>
<proteinExistence type="predicted"/>
<sequence length="82" mass="8626">MQNETKNQGCIPRRPKTAASVGQNNTESSLAGLSAECSSYHILPYTSALRIGDPACGTRPESQCDDKTKALQALAICASANL</sequence>
<accession>A0ABV9KYY6</accession>
<comment type="caution">
    <text evidence="2">The sequence shown here is derived from an EMBL/GenBank/DDBJ whole genome shotgun (WGS) entry which is preliminary data.</text>
</comment>
<gene>
    <name evidence="2" type="ORF">ACFO6W_17430</name>
</gene>
<feature type="region of interest" description="Disordered" evidence="1">
    <location>
        <begin position="1"/>
        <end position="25"/>
    </location>
</feature>
<evidence type="ECO:0000313" key="3">
    <source>
        <dbReference type="Proteomes" id="UP001596023"/>
    </source>
</evidence>
<dbReference type="EMBL" id="JBHSGN010000103">
    <property type="protein sequence ID" value="MFC4675477.1"/>
    <property type="molecule type" value="Genomic_DNA"/>
</dbReference>
<dbReference type="Proteomes" id="UP001596023">
    <property type="component" value="Unassembled WGS sequence"/>
</dbReference>
<reference evidence="3" key="1">
    <citation type="journal article" date="2019" name="Int. J. Syst. Evol. Microbiol.">
        <title>The Global Catalogue of Microorganisms (GCM) 10K type strain sequencing project: providing services to taxonomists for standard genome sequencing and annotation.</title>
        <authorList>
            <consortium name="The Broad Institute Genomics Platform"/>
            <consortium name="The Broad Institute Genome Sequencing Center for Infectious Disease"/>
            <person name="Wu L."/>
            <person name="Ma J."/>
        </authorList>
    </citation>
    <scope>NUCLEOTIDE SEQUENCE [LARGE SCALE GENOMIC DNA]</scope>
    <source>
        <strain evidence="3">CCUG 66188</strain>
    </source>
</reference>
<protein>
    <submittedName>
        <fullName evidence="2">Uncharacterized protein</fullName>
    </submittedName>
</protein>
<name>A0ABV9KYY6_9BACT</name>
<keyword evidence="3" id="KW-1185">Reference proteome</keyword>